<feature type="transmembrane region" description="Helical" evidence="1">
    <location>
        <begin position="12"/>
        <end position="34"/>
    </location>
</feature>
<comment type="caution">
    <text evidence="3">The sequence shown here is derived from an EMBL/GenBank/DDBJ whole genome shotgun (WGS) entry which is preliminary data.</text>
</comment>
<gene>
    <name evidence="3" type="ORF">ABFO16_09720</name>
</gene>
<reference evidence="3 4" key="1">
    <citation type="submission" date="2024-03" db="EMBL/GenBank/DDBJ databases">
        <title>Human intestinal bacterial collection.</title>
        <authorList>
            <person name="Pauvert C."/>
            <person name="Hitch T.C.A."/>
            <person name="Clavel T."/>
        </authorList>
    </citation>
    <scope>NUCLEOTIDE SEQUENCE [LARGE SCALE GENOMIC DNA]</scope>
    <source>
        <strain evidence="3 4">CLA-AP-H18</strain>
    </source>
</reference>
<dbReference type="EMBL" id="JBBMFI010000083">
    <property type="protein sequence ID" value="MEQ2566500.1"/>
    <property type="molecule type" value="Genomic_DNA"/>
</dbReference>
<keyword evidence="4" id="KW-1185">Reference proteome</keyword>
<evidence type="ECO:0000313" key="3">
    <source>
        <dbReference type="EMBL" id="MEQ2566500.1"/>
    </source>
</evidence>
<proteinExistence type="predicted"/>
<dbReference type="Pfam" id="PF14238">
    <property type="entry name" value="DUF4340"/>
    <property type="match status" value="1"/>
</dbReference>
<accession>A0ABV1HW02</accession>
<keyword evidence="1" id="KW-1133">Transmembrane helix</keyword>
<keyword evidence="1" id="KW-0812">Transmembrane</keyword>
<dbReference type="InterPro" id="IPR025641">
    <property type="entry name" value="DUF4340"/>
</dbReference>
<keyword evidence="1" id="KW-0472">Membrane</keyword>
<organism evidence="3 4">
    <name type="scientific">Ruminococcoides intestinihominis</name>
    <dbReference type="NCBI Taxonomy" id="3133161"/>
    <lineage>
        <taxon>Bacteria</taxon>
        <taxon>Bacillati</taxon>
        <taxon>Bacillota</taxon>
        <taxon>Clostridia</taxon>
        <taxon>Eubacteriales</taxon>
        <taxon>Oscillospiraceae</taxon>
        <taxon>Ruminococcoides</taxon>
    </lineage>
</organism>
<feature type="domain" description="DUF4340" evidence="2">
    <location>
        <begin position="134"/>
        <end position="307"/>
    </location>
</feature>
<evidence type="ECO:0000313" key="4">
    <source>
        <dbReference type="Proteomes" id="UP001478133"/>
    </source>
</evidence>
<sequence length="528" mass="58209">MATKKKDNKKLLKIIIVAAVVVIIGVALVVVLNLPGSEDNKDTQEVTKEAKISDTVDKNKMHQAEPALDDKGEVKENGIGELINYIPRKIKTIKVENDNGSFQIKSYTPVKETKDKNGKTKTETQATEYTLVGYEDKSIAEGKPDSVASDAAAMSFTKIVSVSGDEDSDFGFDKPKATVTVGYTDKTNSKFYVGDKAPNGTGYYVKFGTGKSIYLVDEESVDSFLYSVYDLIDLNVTKAASEGDTATPQTVHLSGTHYKEDIEFEDSTDDTATTNYIITQPAKYYGNDTTCSEIEAGIRGVAAKAVVCLNPTSADLQKFGLATPYAELTATYKDTVVELQASKPDSKKYCYLMVKGGDVIYKILADSVRWTTSSLDKMRSDYFVDNKITSLSKTEVSFGKNNYTFDLETKTSTTSDNQTTTDTTVKYNGKRISFGYFQTAFDYMHGATFTREDFSHEKITGKPEMTVKFTYTSDSGRSADTLELYKVNNSKYVGVVNGEQISYVYKTAITSLQEQFTNATKSSPKDDK</sequence>
<dbReference type="RefSeq" id="WP_367286554.1">
    <property type="nucleotide sequence ID" value="NZ_JBBMEY010000044.1"/>
</dbReference>
<evidence type="ECO:0000256" key="1">
    <source>
        <dbReference type="SAM" id="Phobius"/>
    </source>
</evidence>
<protein>
    <submittedName>
        <fullName evidence="3">DUF4340 domain-containing protein</fullName>
    </submittedName>
</protein>
<dbReference type="Proteomes" id="UP001478133">
    <property type="component" value="Unassembled WGS sequence"/>
</dbReference>
<name>A0ABV1HW02_9FIRM</name>
<evidence type="ECO:0000259" key="2">
    <source>
        <dbReference type="Pfam" id="PF14238"/>
    </source>
</evidence>